<evidence type="ECO:0000313" key="2">
    <source>
        <dbReference type="Proteomes" id="UP001056120"/>
    </source>
</evidence>
<sequence length="216" mass="24516">MEKSDTQPPDLSNTKFPSQLPFTPPKENSIRLFGKEFGGNDPTVITTTAATTTTAIHHENKETQRTFECHYCNRNFPTSQALGGHQNAHRRERLHAKRTHIPSIVIHHSASKPQLHAYSNHQAAPPYHHRTSTSNIIEYNNYVKFYGDKASYTSNQTPIYGRPLPASRFPASVQKLTIFNRVQLMNYSDTGSSSPRLYMHESKPSFNDQVSLDLHL</sequence>
<evidence type="ECO:0000313" key="1">
    <source>
        <dbReference type="EMBL" id="KAI3826339.1"/>
    </source>
</evidence>
<dbReference type="Proteomes" id="UP001056120">
    <property type="component" value="Linkage Group LG01"/>
</dbReference>
<reference evidence="1 2" key="2">
    <citation type="journal article" date="2022" name="Mol. Ecol. Resour.">
        <title>The genomes of chicory, endive, great burdock and yacon provide insights into Asteraceae paleo-polyploidization history and plant inulin production.</title>
        <authorList>
            <person name="Fan W."/>
            <person name="Wang S."/>
            <person name="Wang H."/>
            <person name="Wang A."/>
            <person name="Jiang F."/>
            <person name="Liu H."/>
            <person name="Zhao H."/>
            <person name="Xu D."/>
            <person name="Zhang Y."/>
        </authorList>
    </citation>
    <scope>NUCLEOTIDE SEQUENCE [LARGE SCALE GENOMIC DNA]</scope>
    <source>
        <strain evidence="2">cv. Yunnan</strain>
        <tissue evidence="1">Leaves</tissue>
    </source>
</reference>
<dbReference type="EMBL" id="CM042018">
    <property type="protein sequence ID" value="KAI3826339.1"/>
    <property type="molecule type" value="Genomic_DNA"/>
</dbReference>
<reference evidence="2" key="1">
    <citation type="journal article" date="2022" name="Mol. Ecol. Resour.">
        <title>The genomes of chicory, endive, great burdock and yacon provide insights into Asteraceae palaeo-polyploidization history and plant inulin production.</title>
        <authorList>
            <person name="Fan W."/>
            <person name="Wang S."/>
            <person name="Wang H."/>
            <person name="Wang A."/>
            <person name="Jiang F."/>
            <person name="Liu H."/>
            <person name="Zhao H."/>
            <person name="Xu D."/>
            <person name="Zhang Y."/>
        </authorList>
    </citation>
    <scope>NUCLEOTIDE SEQUENCE [LARGE SCALE GENOMIC DNA]</scope>
    <source>
        <strain evidence="2">cv. Yunnan</strain>
    </source>
</reference>
<protein>
    <submittedName>
        <fullName evidence="1">Uncharacterized protein</fullName>
    </submittedName>
</protein>
<keyword evidence="2" id="KW-1185">Reference proteome</keyword>
<organism evidence="1 2">
    <name type="scientific">Smallanthus sonchifolius</name>
    <dbReference type="NCBI Taxonomy" id="185202"/>
    <lineage>
        <taxon>Eukaryota</taxon>
        <taxon>Viridiplantae</taxon>
        <taxon>Streptophyta</taxon>
        <taxon>Embryophyta</taxon>
        <taxon>Tracheophyta</taxon>
        <taxon>Spermatophyta</taxon>
        <taxon>Magnoliopsida</taxon>
        <taxon>eudicotyledons</taxon>
        <taxon>Gunneridae</taxon>
        <taxon>Pentapetalae</taxon>
        <taxon>asterids</taxon>
        <taxon>campanulids</taxon>
        <taxon>Asterales</taxon>
        <taxon>Asteraceae</taxon>
        <taxon>Asteroideae</taxon>
        <taxon>Heliantheae alliance</taxon>
        <taxon>Millerieae</taxon>
        <taxon>Smallanthus</taxon>
    </lineage>
</organism>
<comment type="caution">
    <text evidence="1">The sequence shown here is derived from an EMBL/GenBank/DDBJ whole genome shotgun (WGS) entry which is preliminary data.</text>
</comment>
<gene>
    <name evidence="1" type="ORF">L1987_00386</name>
</gene>
<accession>A0ACB9K2D5</accession>
<proteinExistence type="predicted"/>
<name>A0ACB9K2D5_9ASTR</name>